<dbReference type="Gene3D" id="2.120.10.70">
    <property type="entry name" value="Fucose-specific lectin"/>
    <property type="match status" value="1"/>
</dbReference>
<name>A0A6G1HP72_9PEZI</name>
<gene>
    <name evidence="3" type="ORF">EJ06DRAFT_139160</name>
</gene>
<keyword evidence="2" id="KW-0472">Membrane</keyword>
<feature type="transmembrane region" description="Helical" evidence="2">
    <location>
        <begin position="97"/>
        <end position="122"/>
    </location>
</feature>
<feature type="region of interest" description="Disordered" evidence="1">
    <location>
        <begin position="1"/>
        <end position="86"/>
    </location>
</feature>
<keyword evidence="2" id="KW-0812">Transmembrane</keyword>
<dbReference type="OrthoDB" id="3923199at2759"/>
<protein>
    <submittedName>
        <fullName evidence="3">Uncharacterized protein</fullName>
    </submittedName>
</protein>
<evidence type="ECO:0000256" key="2">
    <source>
        <dbReference type="SAM" id="Phobius"/>
    </source>
</evidence>
<keyword evidence="2" id="KW-1133">Transmembrane helix</keyword>
<keyword evidence="4" id="KW-1185">Reference proteome</keyword>
<feature type="transmembrane region" description="Helical" evidence="2">
    <location>
        <begin position="157"/>
        <end position="177"/>
    </location>
</feature>
<evidence type="ECO:0000313" key="4">
    <source>
        <dbReference type="Proteomes" id="UP000799640"/>
    </source>
</evidence>
<dbReference type="SUPFAM" id="SSF89372">
    <property type="entry name" value="Fucose-specific lectin"/>
    <property type="match status" value="1"/>
</dbReference>
<dbReference type="AlphaFoldDB" id="A0A6G1HP72"/>
<dbReference type="EMBL" id="ML996702">
    <property type="protein sequence ID" value="KAF2397792.1"/>
    <property type="molecule type" value="Genomic_DNA"/>
</dbReference>
<reference evidence="3" key="1">
    <citation type="journal article" date="2020" name="Stud. Mycol.">
        <title>101 Dothideomycetes genomes: a test case for predicting lifestyles and emergence of pathogens.</title>
        <authorList>
            <person name="Haridas S."/>
            <person name="Albert R."/>
            <person name="Binder M."/>
            <person name="Bloem J."/>
            <person name="Labutti K."/>
            <person name="Salamov A."/>
            <person name="Andreopoulos B."/>
            <person name="Baker S."/>
            <person name="Barry K."/>
            <person name="Bills G."/>
            <person name="Bluhm B."/>
            <person name="Cannon C."/>
            <person name="Castanera R."/>
            <person name="Culley D."/>
            <person name="Daum C."/>
            <person name="Ezra D."/>
            <person name="Gonzalez J."/>
            <person name="Henrissat B."/>
            <person name="Kuo A."/>
            <person name="Liang C."/>
            <person name="Lipzen A."/>
            <person name="Lutzoni F."/>
            <person name="Magnuson J."/>
            <person name="Mondo S."/>
            <person name="Nolan M."/>
            <person name="Ohm R."/>
            <person name="Pangilinan J."/>
            <person name="Park H.-J."/>
            <person name="Ramirez L."/>
            <person name="Alfaro M."/>
            <person name="Sun H."/>
            <person name="Tritt A."/>
            <person name="Yoshinaga Y."/>
            <person name="Zwiers L.-H."/>
            <person name="Turgeon B."/>
            <person name="Goodwin S."/>
            <person name="Spatafora J."/>
            <person name="Crous P."/>
            <person name="Grigoriev I."/>
        </authorList>
    </citation>
    <scope>NUCLEOTIDE SEQUENCE</scope>
    <source>
        <strain evidence="3">CBS 262.69</strain>
    </source>
</reference>
<feature type="compositionally biased region" description="Basic and acidic residues" evidence="1">
    <location>
        <begin position="55"/>
        <end position="66"/>
    </location>
</feature>
<accession>A0A6G1HP72</accession>
<dbReference type="Proteomes" id="UP000799640">
    <property type="component" value="Unassembled WGS sequence"/>
</dbReference>
<sequence length="496" mass="53570">MTSPAPSYTPHPYSDHDWSSTQATTPPVKKPDASPISYHPDIHSPGLESAYNTDQGKEVVPQEERPQAQGYGNPYTGPFPVEEPTERKRRTVCGISLMVLLLILAAFIILAVALGVGLGVGLGSKKHSSSSGSKSGTNGNTFNPAYLSKSGAFNGSGLAIASYSFGSGGYGVINVYFQHWSGQLRKMQLMSDGTWQGGDSTNIVATDARNATPISAVAYAMDNKATWHIFYIDHHNVIREKISDNTTNQWRDGPIGELGLKAMNDSNVGLQACWYGSFYGTADYVHSPIPGTGSNDTAQDSVIGMHLWYGREPTVLEEVTWTYNTTQWYRQDNFTANGHGGIGCFSWGKGSVSYLMLVNLDNEVQVSWKDLNTSVVATPQHPVNKWVNTSVSIPHAMPNTSLGFTNYFYTQLDDGTIGGYNISFGAENTHLVPGDSFKIPQKGIAGTHFSVTAIPNASGGDSLIVFNQVNGSDITENTRDLTSGQWAYASLPVPPM</sequence>
<organism evidence="3 4">
    <name type="scientific">Trichodelitschia bisporula</name>
    <dbReference type="NCBI Taxonomy" id="703511"/>
    <lineage>
        <taxon>Eukaryota</taxon>
        <taxon>Fungi</taxon>
        <taxon>Dikarya</taxon>
        <taxon>Ascomycota</taxon>
        <taxon>Pezizomycotina</taxon>
        <taxon>Dothideomycetes</taxon>
        <taxon>Dothideomycetes incertae sedis</taxon>
        <taxon>Phaeotrichales</taxon>
        <taxon>Phaeotrichaceae</taxon>
        <taxon>Trichodelitschia</taxon>
    </lineage>
</organism>
<evidence type="ECO:0000313" key="3">
    <source>
        <dbReference type="EMBL" id="KAF2397792.1"/>
    </source>
</evidence>
<proteinExistence type="predicted"/>
<evidence type="ECO:0000256" key="1">
    <source>
        <dbReference type="SAM" id="MobiDB-lite"/>
    </source>
</evidence>